<protein>
    <submittedName>
        <fullName evidence="1">Uncharacterized protein</fullName>
    </submittedName>
</protein>
<reference evidence="1" key="1">
    <citation type="submission" date="2016-04" db="EMBL/GenBank/DDBJ databases">
        <authorList>
            <person name="Tabuchi Yagui T.R."/>
        </authorList>
    </citation>
    <scope>NUCLEOTIDE SEQUENCE [LARGE SCALE GENOMIC DNA]</scope>
    <source>
        <strain evidence="1">NIES-26</strain>
    </source>
</reference>
<name>A0A367RQ67_9NOSO</name>
<accession>A0A367RQ67</accession>
<comment type="caution">
    <text evidence="1">The sequence shown here is derived from an EMBL/GenBank/DDBJ whole genome shotgun (WGS) entry which is preliminary data.</text>
</comment>
<evidence type="ECO:0000313" key="2">
    <source>
        <dbReference type="Proteomes" id="UP000252107"/>
    </source>
</evidence>
<dbReference type="Proteomes" id="UP000252107">
    <property type="component" value="Unassembled WGS sequence"/>
</dbReference>
<evidence type="ECO:0000313" key="1">
    <source>
        <dbReference type="EMBL" id="RCJ38688.1"/>
    </source>
</evidence>
<gene>
    <name evidence="1" type="ORF">A6770_39485</name>
</gene>
<dbReference type="EMBL" id="LXQD01000091">
    <property type="protein sequence ID" value="RCJ38688.1"/>
    <property type="molecule type" value="Genomic_DNA"/>
</dbReference>
<organism evidence="1 2">
    <name type="scientific">Nostoc minutum NIES-26</name>
    <dbReference type="NCBI Taxonomy" id="1844469"/>
    <lineage>
        <taxon>Bacteria</taxon>
        <taxon>Bacillati</taxon>
        <taxon>Cyanobacteriota</taxon>
        <taxon>Cyanophyceae</taxon>
        <taxon>Nostocales</taxon>
        <taxon>Nostocaceae</taxon>
        <taxon>Nostoc</taxon>
    </lineage>
</organism>
<keyword evidence="2" id="KW-1185">Reference proteome</keyword>
<sequence>MVRKRDRRFPVNLPIVKEIRLSLWGYTRGVSKTRMAEAILIDRVSSADNWNEVKKDLQQEAAILKIPVEELVKQVLKADGYDESIDVEGVDWSCLMDNGEIDLPIVEDELGS</sequence>
<proteinExistence type="predicted"/>
<dbReference type="AlphaFoldDB" id="A0A367RQ67"/>